<protein>
    <submittedName>
        <fullName evidence="1">Uncharacterized protein</fullName>
    </submittedName>
</protein>
<accession>L9ZAY2</accession>
<comment type="caution">
    <text evidence="1">The sequence shown here is derived from an EMBL/GenBank/DDBJ whole genome shotgun (WGS) entry which is preliminary data.</text>
</comment>
<gene>
    <name evidence="1" type="ORF">C485_17822</name>
</gene>
<evidence type="ECO:0000313" key="2">
    <source>
        <dbReference type="Proteomes" id="UP000011511"/>
    </source>
</evidence>
<sequence length="120" mass="14356">MQFELYFLRYYDEPDFEFQDEAEDLFFLAAEDEVEYLTESGFETLYEKIAVGNASDPEYVFEVQDKTQFHIDELVSEPERPMWDGDVIRMDDGDYMIQGDQVKEIDILEEDYASDELWRV</sequence>
<dbReference type="Proteomes" id="UP000011511">
    <property type="component" value="Unassembled WGS sequence"/>
</dbReference>
<dbReference type="AlphaFoldDB" id="L9ZAY2"/>
<proteinExistence type="predicted"/>
<organism evidence="1 2">
    <name type="scientific">Natrinema altunense (strain JCM 12890 / CGMCC 1.3731 / AJ2)</name>
    <dbReference type="NCBI Taxonomy" id="1227494"/>
    <lineage>
        <taxon>Archaea</taxon>
        <taxon>Methanobacteriati</taxon>
        <taxon>Methanobacteriota</taxon>
        <taxon>Stenosarchaea group</taxon>
        <taxon>Halobacteria</taxon>
        <taxon>Halobacteriales</taxon>
        <taxon>Natrialbaceae</taxon>
        <taxon>Natrinema</taxon>
    </lineage>
</organism>
<reference evidence="1 2" key="1">
    <citation type="journal article" date="2014" name="PLoS Genet.">
        <title>Phylogenetically driven sequencing of extremely halophilic archaea reveals strategies for static and dynamic osmo-response.</title>
        <authorList>
            <person name="Becker E.A."/>
            <person name="Seitzer P.M."/>
            <person name="Tritt A."/>
            <person name="Larsen D."/>
            <person name="Krusor M."/>
            <person name="Yao A.I."/>
            <person name="Wu D."/>
            <person name="Madern D."/>
            <person name="Eisen J.A."/>
            <person name="Darling A.E."/>
            <person name="Facciotti M.T."/>
        </authorList>
    </citation>
    <scope>NUCLEOTIDE SEQUENCE [LARGE SCALE GENOMIC DNA]</scope>
    <source>
        <strain evidence="1 2">JCM 12890</strain>
    </source>
</reference>
<dbReference type="EMBL" id="AOIK01000043">
    <property type="protein sequence ID" value="ELY83635.1"/>
    <property type="molecule type" value="Genomic_DNA"/>
</dbReference>
<keyword evidence="2" id="KW-1185">Reference proteome</keyword>
<evidence type="ECO:0000313" key="1">
    <source>
        <dbReference type="EMBL" id="ELY83635.1"/>
    </source>
</evidence>
<name>L9ZAY2_NATA2</name>
<dbReference type="RefSeq" id="WP_007110779.1">
    <property type="nucleotide sequence ID" value="NZ_AOIK01000043.1"/>
</dbReference>